<gene>
    <name evidence="4" type="ORF">Hypma_001242</name>
</gene>
<dbReference type="Proteomes" id="UP000076154">
    <property type="component" value="Unassembled WGS sequence"/>
</dbReference>
<dbReference type="InParanoid" id="A0A369JAS1"/>
<accession>A0A369JAS1</accession>
<dbReference type="GO" id="GO:0008270">
    <property type="term" value="F:zinc ion binding"/>
    <property type="evidence" value="ECO:0007669"/>
    <property type="project" value="UniProtKB-KW"/>
</dbReference>
<reference evidence="4" key="1">
    <citation type="submission" date="2018-04" db="EMBL/GenBank/DDBJ databases">
        <title>Whole genome sequencing of Hypsizygus marmoreus.</title>
        <authorList>
            <person name="Choi I.-G."/>
            <person name="Min B."/>
            <person name="Kim J.-G."/>
            <person name="Kim S."/>
            <person name="Oh Y.-L."/>
            <person name="Kong W.-S."/>
            <person name="Park H."/>
            <person name="Jeong J."/>
            <person name="Song E.-S."/>
        </authorList>
    </citation>
    <scope>NUCLEOTIDE SEQUENCE [LARGE SCALE GENOMIC DNA]</scope>
    <source>
        <strain evidence="4">51987-8</strain>
    </source>
</reference>
<keyword evidence="5" id="KW-1185">Reference proteome</keyword>
<feature type="compositionally biased region" description="Polar residues" evidence="2">
    <location>
        <begin position="14"/>
        <end position="42"/>
    </location>
</feature>
<keyword evidence="1" id="KW-0863">Zinc-finger</keyword>
<dbReference type="InterPro" id="IPR007527">
    <property type="entry name" value="Znf_SWIM"/>
</dbReference>
<dbReference type="AlphaFoldDB" id="A0A369JAS1"/>
<dbReference type="EMBL" id="LUEZ02000110">
    <property type="protein sequence ID" value="RDB17535.1"/>
    <property type="molecule type" value="Genomic_DNA"/>
</dbReference>
<dbReference type="PANTHER" id="PTHR34305">
    <property type="entry name" value="EXPRESSED PROTEIN"/>
    <property type="match status" value="1"/>
</dbReference>
<protein>
    <recommendedName>
        <fullName evidence="3">SWIM-type domain-containing protein</fullName>
    </recommendedName>
</protein>
<name>A0A369JAS1_HYPMA</name>
<dbReference type="PANTHER" id="PTHR34305:SF1">
    <property type="entry name" value="SWIM-TYPE DOMAIN-CONTAINING PROTEIN"/>
    <property type="match status" value="1"/>
</dbReference>
<dbReference type="PROSITE" id="PS50966">
    <property type="entry name" value="ZF_SWIM"/>
    <property type="match status" value="1"/>
</dbReference>
<evidence type="ECO:0000256" key="2">
    <source>
        <dbReference type="SAM" id="MobiDB-lite"/>
    </source>
</evidence>
<evidence type="ECO:0000313" key="5">
    <source>
        <dbReference type="Proteomes" id="UP000076154"/>
    </source>
</evidence>
<keyword evidence="1" id="KW-0479">Metal-binding</keyword>
<keyword evidence="1" id="KW-0862">Zinc</keyword>
<evidence type="ECO:0000256" key="1">
    <source>
        <dbReference type="PROSITE-ProRule" id="PRU00325"/>
    </source>
</evidence>
<dbReference type="OrthoDB" id="5598737at2759"/>
<feature type="region of interest" description="Disordered" evidence="2">
    <location>
        <begin position="1"/>
        <end position="70"/>
    </location>
</feature>
<sequence length="906" mass="101824">MPLHPDDHSKRRTSYITVETPVSTRPLQHRTSYINQHDSLSTADRRHKRTRTSAGRADSGQGPVLSRSRSVPVLTESFDAPAVLSDQVSAAQDATTFDMLTDNVVIQSTDIPSAQSSVLLCTETDEAYWFALEKLGGIFRIDRNEFVLQNWDVRCESLEIGAYHHIIKLPHGPSEMGIACTCPQWKAHHICPHHRILHDHITELQTYPVLAPNPPPPAIFLCTTPFASSHIFSCVSSLGRYESGKRVIVSLQRDGRWHCQSCRFAEGCKHKAHAVTFAIEAGFISEFSENGLINEGTADIENTLMMHAGGRNDGLGERGCISHLPIPPPRWCSLPNEAAYAAPRPICIETHFCLDSTARCCCGMSIDSISDLDRLLSQATQPATVFGLTYRLEVTLEVIPCPACRHWRRLLGPDLSNLGVFNWNNSLLFTHELLNAFTNAFTASETPFSAFCLTVRRCYEDHSSTMSFCSDETFVRAWFAFVRLQELDSKMECPTCGPCPSLVIADGVSLATHVSKLTRNVKPPTWTDSQSETINSISSYKARRLAAIFQRDLRTIVNKFLDSTHSGSKELPESVVDLFKIESLYPDVASLIHLVVNEQTALHHRKNSRLLLRQLAAPDIVLQLVPYAAIELLKTLSATGSAPDWLQSLCPVFGTIVNAYRNEGTPLPHELRCVAKWLAGRAVDVYTRLAQHEPAEPTENLPRVPWYKTGTHYGLPAIRSRRAYSKLKYDARPVDLDAEEMGDCNKFYKTYSRNHLTGGILVLWCTHSICLGFHTIPVAEGRNDVFSAVYTRFRQAPQVIIYDFACQLAPYCFVREARYFRDTRFLIDELHAHDHTRCGQACFASNAMRYDERIRSANTSAAECGNKGIKRIRKTVSFMIHEHAVIFTKVFLDVWNRTAIRRMLET</sequence>
<evidence type="ECO:0000259" key="3">
    <source>
        <dbReference type="PROSITE" id="PS50966"/>
    </source>
</evidence>
<dbReference type="InterPro" id="IPR040648">
    <property type="entry name" value="HMGXB3_CxC4"/>
</dbReference>
<proteinExistence type="predicted"/>
<organism evidence="4 5">
    <name type="scientific">Hypsizygus marmoreus</name>
    <name type="common">White beech mushroom</name>
    <name type="synonym">Agaricus marmoreus</name>
    <dbReference type="NCBI Taxonomy" id="39966"/>
    <lineage>
        <taxon>Eukaryota</taxon>
        <taxon>Fungi</taxon>
        <taxon>Dikarya</taxon>
        <taxon>Basidiomycota</taxon>
        <taxon>Agaricomycotina</taxon>
        <taxon>Agaricomycetes</taxon>
        <taxon>Agaricomycetidae</taxon>
        <taxon>Agaricales</taxon>
        <taxon>Tricholomatineae</taxon>
        <taxon>Lyophyllaceae</taxon>
        <taxon>Hypsizygus</taxon>
    </lineage>
</organism>
<dbReference type="Pfam" id="PF18717">
    <property type="entry name" value="CxC4"/>
    <property type="match status" value="1"/>
</dbReference>
<evidence type="ECO:0000313" key="4">
    <source>
        <dbReference type="EMBL" id="RDB17535.1"/>
    </source>
</evidence>
<comment type="caution">
    <text evidence="4">The sequence shown here is derived from an EMBL/GenBank/DDBJ whole genome shotgun (WGS) entry which is preliminary data.</text>
</comment>
<feature type="domain" description="SWIM-type" evidence="3">
    <location>
        <begin position="165"/>
        <end position="202"/>
    </location>
</feature>